<evidence type="ECO:0000259" key="5">
    <source>
        <dbReference type="PROSITE" id="PS50931"/>
    </source>
</evidence>
<dbReference type="Proteomes" id="UP001589818">
    <property type="component" value="Unassembled WGS sequence"/>
</dbReference>
<comment type="caution">
    <text evidence="6">The sequence shown here is derived from an EMBL/GenBank/DDBJ whole genome shotgun (WGS) entry which is preliminary data.</text>
</comment>
<evidence type="ECO:0000256" key="1">
    <source>
        <dbReference type="ARBA" id="ARBA00009437"/>
    </source>
</evidence>
<dbReference type="SUPFAM" id="SSF46785">
    <property type="entry name" value="Winged helix' DNA-binding domain"/>
    <property type="match status" value="1"/>
</dbReference>
<dbReference type="InterPro" id="IPR000847">
    <property type="entry name" value="LysR_HTH_N"/>
</dbReference>
<dbReference type="SUPFAM" id="SSF53850">
    <property type="entry name" value="Periplasmic binding protein-like II"/>
    <property type="match status" value="1"/>
</dbReference>
<dbReference type="InterPro" id="IPR005119">
    <property type="entry name" value="LysR_subst-bd"/>
</dbReference>
<dbReference type="InterPro" id="IPR036390">
    <property type="entry name" value="WH_DNA-bd_sf"/>
</dbReference>
<evidence type="ECO:0000313" key="6">
    <source>
        <dbReference type="EMBL" id="MFC0392024.1"/>
    </source>
</evidence>
<sequence>MEFNDLKIFQTVAKHESISKAALELSYVQSNVTARIKLLEKELQTPLFYRHKRGMILNTEGKRLLEHSREILSKVEEMKRTFQDKSTPSGVLEIGIVETVIALPDILSAYNSKYPDVELSLKAGVTDRLLQEVIDMKLDGAFVTGPIRHPLIEQVEVIQEKLVLVTKGSAFSVEDITTKPLLLYNKGCGYRGRLESWMKVEGIIPKQIMEFGTFGTIIGSVAAGIGITILPESSVTDLAANGTVVCHRIPEPYREVTTIFIRRKDSILTNTLQCFIDEIIARTRHANMRHSEIIPMSSTDG</sequence>
<dbReference type="Gene3D" id="1.10.10.10">
    <property type="entry name" value="Winged helix-like DNA-binding domain superfamily/Winged helix DNA-binding domain"/>
    <property type="match status" value="1"/>
</dbReference>
<dbReference type="Gene3D" id="3.40.190.290">
    <property type="match status" value="1"/>
</dbReference>
<dbReference type="PANTHER" id="PTHR30126:SF40">
    <property type="entry name" value="HTH-TYPE TRANSCRIPTIONAL REGULATOR GLTR"/>
    <property type="match status" value="1"/>
</dbReference>
<dbReference type="CDD" id="cd08442">
    <property type="entry name" value="PBP2_YofA_SoxR_like"/>
    <property type="match status" value="1"/>
</dbReference>
<dbReference type="PROSITE" id="PS50931">
    <property type="entry name" value="HTH_LYSR"/>
    <property type="match status" value="1"/>
</dbReference>
<keyword evidence="4" id="KW-0804">Transcription</keyword>
<dbReference type="Pfam" id="PF00126">
    <property type="entry name" value="HTH_1"/>
    <property type="match status" value="1"/>
</dbReference>
<feature type="domain" description="HTH lysR-type" evidence="5">
    <location>
        <begin position="1"/>
        <end position="58"/>
    </location>
</feature>
<dbReference type="EMBL" id="JBHLVF010000013">
    <property type="protein sequence ID" value="MFC0392024.1"/>
    <property type="molecule type" value="Genomic_DNA"/>
</dbReference>
<keyword evidence="7" id="KW-1185">Reference proteome</keyword>
<reference evidence="6 7" key="1">
    <citation type="submission" date="2024-09" db="EMBL/GenBank/DDBJ databases">
        <authorList>
            <person name="Sun Q."/>
            <person name="Mori K."/>
        </authorList>
    </citation>
    <scope>NUCLEOTIDE SEQUENCE [LARGE SCALE GENOMIC DNA]</scope>
    <source>
        <strain evidence="6 7">CCM 4839</strain>
    </source>
</reference>
<keyword evidence="3" id="KW-0238">DNA-binding</keyword>
<name>A0ABV6J972_9BACL</name>
<evidence type="ECO:0000313" key="7">
    <source>
        <dbReference type="Proteomes" id="UP001589818"/>
    </source>
</evidence>
<gene>
    <name evidence="6" type="ORF">ACFFJ8_11690</name>
</gene>
<dbReference type="Pfam" id="PF03466">
    <property type="entry name" value="LysR_substrate"/>
    <property type="match status" value="1"/>
</dbReference>
<evidence type="ECO:0000256" key="2">
    <source>
        <dbReference type="ARBA" id="ARBA00023015"/>
    </source>
</evidence>
<protein>
    <submittedName>
        <fullName evidence="6">LysR substrate-binding domain-containing protein</fullName>
    </submittedName>
</protein>
<accession>A0ABV6J972</accession>
<dbReference type="PANTHER" id="PTHR30126">
    <property type="entry name" value="HTH-TYPE TRANSCRIPTIONAL REGULATOR"/>
    <property type="match status" value="1"/>
</dbReference>
<evidence type="ECO:0000256" key="3">
    <source>
        <dbReference type="ARBA" id="ARBA00023125"/>
    </source>
</evidence>
<proteinExistence type="inferred from homology"/>
<dbReference type="InterPro" id="IPR036388">
    <property type="entry name" value="WH-like_DNA-bd_sf"/>
</dbReference>
<dbReference type="RefSeq" id="WP_204820370.1">
    <property type="nucleotide sequence ID" value="NZ_JANHOF010000007.1"/>
</dbReference>
<comment type="similarity">
    <text evidence="1">Belongs to the LysR transcriptional regulatory family.</text>
</comment>
<evidence type="ECO:0000256" key="4">
    <source>
        <dbReference type="ARBA" id="ARBA00023163"/>
    </source>
</evidence>
<organism evidence="6 7">
    <name type="scientific">Paenibacillus mendelii</name>
    <dbReference type="NCBI Taxonomy" id="206163"/>
    <lineage>
        <taxon>Bacteria</taxon>
        <taxon>Bacillati</taxon>
        <taxon>Bacillota</taxon>
        <taxon>Bacilli</taxon>
        <taxon>Bacillales</taxon>
        <taxon>Paenibacillaceae</taxon>
        <taxon>Paenibacillus</taxon>
    </lineage>
</organism>
<keyword evidence="2" id="KW-0805">Transcription regulation</keyword>